<dbReference type="PANTHER" id="PTHR43693">
    <property type="entry name" value="PROTEIN PHOSPHATASE CHEZ"/>
    <property type="match status" value="1"/>
</dbReference>
<gene>
    <name evidence="5" type="primary">cheC</name>
    <name evidence="5" type="ORF">CLVI_14630</name>
</gene>
<dbReference type="InterPro" id="IPR007597">
    <property type="entry name" value="CheC"/>
</dbReference>
<comment type="caution">
    <text evidence="5">The sequence shown here is derived from an EMBL/GenBank/DDBJ whole genome shotgun (WGS) entry which is preliminary data.</text>
</comment>
<dbReference type="Pfam" id="PF04509">
    <property type="entry name" value="CheC"/>
    <property type="match status" value="1"/>
</dbReference>
<feature type="domain" description="CheC-like protein" evidence="3">
    <location>
        <begin position="9"/>
        <end position="45"/>
    </location>
</feature>
<dbReference type="CDD" id="cd17909">
    <property type="entry name" value="CheC_ClassI"/>
    <property type="match status" value="1"/>
</dbReference>
<dbReference type="Proteomes" id="UP000239471">
    <property type="component" value="Unassembled WGS sequence"/>
</dbReference>
<evidence type="ECO:0000256" key="1">
    <source>
        <dbReference type="ARBA" id="ARBA00022500"/>
    </source>
</evidence>
<evidence type="ECO:0000259" key="3">
    <source>
        <dbReference type="Pfam" id="PF04509"/>
    </source>
</evidence>
<dbReference type="EMBL" id="PVXQ01000012">
    <property type="protein sequence ID" value="PRR82826.1"/>
    <property type="molecule type" value="Genomic_DNA"/>
</dbReference>
<dbReference type="InterPro" id="IPR050992">
    <property type="entry name" value="CheZ_family_phosphatases"/>
</dbReference>
<proteinExistence type="predicted"/>
<dbReference type="AlphaFoldDB" id="A0A2T0BFZ3"/>
<dbReference type="Pfam" id="PF13690">
    <property type="entry name" value="CheX"/>
    <property type="match status" value="1"/>
</dbReference>
<dbReference type="PANTHER" id="PTHR43693:SF1">
    <property type="entry name" value="PROTEIN PHOSPHATASE CHEZ"/>
    <property type="match status" value="1"/>
</dbReference>
<organism evidence="5 6">
    <name type="scientific">Clostridium vincentii</name>
    <dbReference type="NCBI Taxonomy" id="52704"/>
    <lineage>
        <taxon>Bacteria</taxon>
        <taxon>Bacillati</taxon>
        <taxon>Bacillota</taxon>
        <taxon>Clostridia</taxon>
        <taxon>Eubacteriales</taxon>
        <taxon>Clostridiaceae</taxon>
        <taxon>Clostridium</taxon>
    </lineage>
</organism>
<evidence type="ECO:0000313" key="6">
    <source>
        <dbReference type="Proteomes" id="UP000239471"/>
    </source>
</evidence>
<name>A0A2T0BFZ3_9CLOT</name>
<dbReference type="EC" id="3.-.-.-" evidence="5"/>
<dbReference type="GO" id="GO:0016787">
    <property type="term" value="F:hydrolase activity"/>
    <property type="evidence" value="ECO:0007669"/>
    <property type="project" value="UniProtKB-KW"/>
</dbReference>
<keyword evidence="1" id="KW-0145">Chemotaxis</keyword>
<dbReference type="InterPro" id="IPR028976">
    <property type="entry name" value="CheC-like_sf"/>
</dbReference>
<keyword evidence="2 5" id="KW-0378">Hydrolase</keyword>
<sequence>MEENKLSDMQLDALQEVSNIGAGNAATSLSILLGKKIDMAVPSVNMIEFATLINSGGEEEVAGIVVRVLGDFSGSILIIFEKDIAKNIIEMLTGTREEEFSELGDSVLCEIGNILSGSYMNAIAQFTGLRVVASVPAVAVDMLSAILATTFVESGQYDEYILDIETVFLDENNGNVGAHFYYIPVPGSIEKILKTIGVN</sequence>
<feature type="domain" description="Chemotaxis phosphatase CheX-like" evidence="4">
    <location>
        <begin position="64"/>
        <end position="140"/>
    </location>
</feature>
<dbReference type="InterPro" id="IPR028051">
    <property type="entry name" value="CheX-like_dom"/>
</dbReference>
<accession>A0A2T0BFZ3</accession>
<keyword evidence="6" id="KW-1185">Reference proteome</keyword>
<dbReference type="GO" id="GO:0006935">
    <property type="term" value="P:chemotaxis"/>
    <property type="evidence" value="ECO:0007669"/>
    <property type="project" value="UniProtKB-KW"/>
</dbReference>
<evidence type="ECO:0000259" key="4">
    <source>
        <dbReference type="Pfam" id="PF13690"/>
    </source>
</evidence>
<evidence type="ECO:0000313" key="5">
    <source>
        <dbReference type="EMBL" id="PRR82826.1"/>
    </source>
</evidence>
<evidence type="ECO:0000256" key="2">
    <source>
        <dbReference type="ARBA" id="ARBA00022801"/>
    </source>
</evidence>
<dbReference type="OrthoDB" id="9812187at2"/>
<reference evidence="5 6" key="1">
    <citation type="submission" date="2018-03" db="EMBL/GenBank/DDBJ databases">
        <title>Genome sequence of Clostridium vincentii DSM 10228.</title>
        <authorList>
            <person name="Poehlein A."/>
            <person name="Daniel R."/>
        </authorList>
    </citation>
    <scope>NUCLEOTIDE SEQUENCE [LARGE SCALE GENOMIC DNA]</scope>
    <source>
        <strain evidence="5 6">DSM 10228</strain>
    </source>
</reference>
<protein>
    <submittedName>
        <fullName evidence="5">CheY-P phosphatase CheC</fullName>
        <ecNumber evidence="5">3.-.-.-</ecNumber>
    </submittedName>
</protein>
<dbReference type="Gene3D" id="3.40.1550.10">
    <property type="entry name" value="CheC-like"/>
    <property type="match status" value="1"/>
</dbReference>
<dbReference type="RefSeq" id="WP_106059455.1">
    <property type="nucleotide sequence ID" value="NZ_PVXQ01000012.1"/>
</dbReference>
<dbReference type="SUPFAM" id="SSF103039">
    <property type="entry name" value="CheC-like"/>
    <property type="match status" value="1"/>
</dbReference>